<evidence type="ECO:0000256" key="11">
    <source>
        <dbReference type="ARBA" id="ARBA00023136"/>
    </source>
</evidence>
<evidence type="ECO:0000256" key="9">
    <source>
        <dbReference type="ARBA" id="ARBA00022989"/>
    </source>
</evidence>
<accession>A0A420XTE9</accession>
<feature type="transmembrane region" description="Helical" evidence="12">
    <location>
        <begin position="182"/>
        <end position="199"/>
    </location>
</feature>
<comment type="subcellular location">
    <subcellularLocation>
        <location evidence="2">Membrane</location>
        <topology evidence="2">Multi-pass membrane protein</topology>
    </subcellularLocation>
</comment>
<evidence type="ECO:0000256" key="7">
    <source>
        <dbReference type="ARBA" id="ARBA00022801"/>
    </source>
</evidence>
<dbReference type="GO" id="GO:0046872">
    <property type="term" value="F:metal ion binding"/>
    <property type="evidence" value="ECO:0007669"/>
    <property type="project" value="UniProtKB-KW"/>
</dbReference>
<dbReference type="GO" id="GO:0016020">
    <property type="term" value="C:membrane"/>
    <property type="evidence" value="ECO:0007669"/>
    <property type="project" value="UniProtKB-SubCell"/>
</dbReference>
<dbReference type="InParanoid" id="A0A420XTE9"/>
<keyword evidence="11 12" id="KW-0472">Membrane</keyword>
<keyword evidence="9 12" id="KW-1133">Transmembrane helix</keyword>
<keyword evidence="6" id="KW-0479">Metal-binding</keyword>
<dbReference type="GO" id="GO:0006508">
    <property type="term" value="P:proteolysis"/>
    <property type="evidence" value="ECO:0007669"/>
    <property type="project" value="UniProtKB-KW"/>
</dbReference>
<dbReference type="PANTHER" id="PTHR39188:SF3">
    <property type="entry name" value="STAGE IV SPORULATION PROTEIN FB"/>
    <property type="match status" value="1"/>
</dbReference>
<feature type="transmembrane region" description="Helical" evidence="12">
    <location>
        <begin position="116"/>
        <end position="137"/>
    </location>
</feature>
<evidence type="ECO:0000256" key="5">
    <source>
        <dbReference type="ARBA" id="ARBA00022692"/>
    </source>
</evidence>
<dbReference type="Proteomes" id="UP000281955">
    <property type="component" value="Unassembled WGS sequence"/>
</dbReference>
<dbReference type="EMBL" id="RBWV01000009">
    <property type="protein sequence ID" value="RKS80108.1"/>
    <property type="molecule type" value="Genomic_DNA"/>
</dbReference>
<protein>
    <submittedName>
        <fullName evidence="14">Zn-dependent protease</fullName>
    </submittedName>
</protein>
<evidence type="ECO:0000256" key="10">
    <source>
        <dbReference type="ARBA" id="ARBA00023049"/>
    </source>
</evidence>
<dbReference type="GO" id="GO:0008237">
    <property type="term" value="F:metallopeptidase activity"/>
    <property type="evidence" value="ECO:0007669"/>
    <property type="project" value="UniProtKB-KW"/>
</dbReference>
<comment type="caution">
    <text evidence="14">The sequence shown here is derived from an EMBL/GenBank/DDBJ whole genome shotgun (WGS) entry which is preliminary data.</text>
</comment>
<reference evidence="14 15" key="1">
    <citation type="submission" date="2018-10" db="EMBL/GenBank/DDBJ databases">
        <title>Genomic Encyclopedia of Archaeal and Bacterial Type Strains, Phase II (KMG-II): from individual species to whole genera.</title>
        <authorList>
            <person name="Goeker M."/>
        </authorList>
    </citation>
    <scope>NUCLEOTIDE SEQUENCE [LARGE SCALE GENOMIC DNA]</scope>
    <source>
        <strain evidence="14 15">RP-AC37</strain>
    </source>
</reference>
<evidence type="ECO:0000313" key="14">
    <source>
        <dbReference type="EMBL" id="RKS80108.1"/>
    </source>
</evidence>
<evidence type="ECO:0000313" key="15">
    <source>
        <dbReference type="Proteomes" id="UP000281955"/>
    </source>
</evidence>
<evidence type="ECO:0000256" key="4">
    <source>
        <dbReference type="ARBA" id="ARBA00022670"/>
    </source>
</evidence>
<evidence type="ECO:0000256" key="1">
    <source>
        <dbReference type="ARBA" id="ARBA00001947"/>
    </source>
</evidence>
<dbReference type="PANTHER" id="PTHR39188">
    <property type="entry name" value="MEMBRANE-ASSOCIATED ZINC METALLOPROTEASE M50B"/>
    <property type="match status" value="1"/>
</dbReference>
<feature type="domain" description="Peptidase M50" evidence="13">
    <location>
        <begin position="34"/>
        <end position="106"/>
    </location>
</feature>
<feature type="transmembrane region" description="Helical" evidence="12">
    <location>
        <begin position="158"/>
        <end position="176"/>
    </location>
</feature>
<organism evidence="14 15">
    <name type="scientific">Motilibacter peucedani</name>
    <dbReference type="NCBI Taxonomy" id="598650"/>
    <lineage>
        <taxon>Bacteria</taxon>
        <taxon>Bacillati</taxon>
        <taxon>Actinomycetota</taxon>
        <taxon>Actinomycetes</taxon>
        <taxon>Motilibacterales</taxon>
        <taxon>Motilibacteraceae</taxon>
        <taxon>Motilibacter</taxon>
    </lineage>
</organism>
<name>A0A420XTE9_9ACTN</name>
<evidence type="ECO:0000256" key="8">
    <source>
        <dbReference type="ARBA" id="ARBA00022833"/>
    </source>
</evidence>
<dbReference type="AlphaFoldDB" id="A0A420XTE9"/>
<comment type="similarity">
    <text evidence="3">Belongs to the peptidase M50B family.</text>
</comment>
<keyword evidence="7" id="KW-0378">Hydrolase</keyword>
<keyword evidence="15" id="KW-1185">Reference proteome</keyword>
<dbReference type="RefSeq" id="WP_121191842.1">
    <property type="nucleotide sequence ID" value="NZ_RBWV01000009.1"/>
</dbReference>
<dbReference type="Pfam" id="PF02163">
    <property type="entry name" value="Peptidase_M50"/>
    <property type="match status" value="1"/>
</dbReference>
<feature type="transmembrane region" description="Helical" evidence="12">
    <location>
        <begin position="85"/>
        <end position="104"/>
    </location>
</feature>
<evidence type="ECO:0000256" key="2">
    <source>
        <dbReference type="ARBA" id="ARBA00004141"/>
    </source>
</evidence>
<gene>
    <name evidence="14" type="ORF">CLV35_0528</name>
</gene>
<dbReference type="InterPro" id="IPR008915">
    <property type="entry name" value="Peptidase_M50"/>
</dbReference>
<sequence length="392" mass="40646">MRIFGFPLRVSPLLPVVLLALGQGGGSTAGLVAFVVGGVVAILVHELGHAFAARAAGAREIEIALVALGGVTTYVSPPQSRWSRIGIAVAGPLTGVAIGVPLLAVRLAGDFSYDTARVLESLVFVTLGWAVLNLLPVRPFDGGHVLESALPGSEPTRVRLASAISVVFALAVAAWAYQRSTWTAGMFLVVAVINLLTLLPERRRGSATSAEERSYAVVADVVAGRLDAARTTASAGRVDASVQALLAGLGDPGAATRLEGLVAERPDPLRRTSLLVWAVTARDWERAVSAVAGGPLPVDVVVWAMGAARTSGQPRFGAALGQAALPWTKDPQLAYLTARCWGAAGAPERAYDGVVYATTLGLRDLSAVADEPDLAAMRRLPAWAAFAGATDR</sequence>
<comment type="cofactor">
    <cofactor evidence="1">
        <name>Zn(2+)</name>
        <dbReference type="ChEBI" id="CHEBI:29105"/>
    </cofactor>
</comment>
<keyword evidence="5 12" id="KW-0812">Transmembrane</keyword>
<evidence type="ECO:0000259" key="13">
    <source>
        <dbReference type="Pfam" id="PF02163"/>
    </source>
</evidence>
<evidence type="ECO:0000256" key="12">
    <source>
        <dbReference type="SAM" id="Phobius"/>
    </source>
</evidence>
<evidence type="ECO:0000256" key="6">
    <source>
        <dbReference type="ARBA" id="ARBA00022723"/>
    </source>
</evidence>
<dbReference type="OrthoDB" id="9781963at2"/>
<evidence type="ECO:0000256" key="3">
    <source>
        <dbReference type="ARBA" id="ARBA00007931"/>
    </source>
</evidence>
<feature type="transmembrane region" description="Helical" evidence="12">
    <location>
        <begin position="20"/>
        <end position="44"/>
    </location>
</feature>
<keyword evidence="8" id="KW-0862">Zinc</keyword>
<proteinExistence type="inferred from homology"/>
<keyword evidence="10" id="KW-0482">Metalloprotease</keyword>
<keyword evidence="4 14" id="KW-0645">Protease</keyword>